<feature type="domain" description="PTHB1 platform" evidence="4">
    <location>
        <begin position="560"/>
        <end position="670"/>
    </location>
</feature>
<dbReference type="Pfam" id="PF14728">
    <property type="entry name" value="PTHB1_GAE"/>
    <property type="match status" value="1"/>
</dbReference>
<dbReference type="InterPro" id="IPR028074">
    <property type="entry name" value="PHTB1_GAE_dom"/>
</dbReference>
<dbReference type="InterPro" id="IPR055364">
    <property type="entry name" value="PTHB1_CtH_dom"/>
</dbReference>
<dbReference type="InterPro" id="IPR055363">
    <property type="entry name" value="PTHB1_hp_dom"/>
</dbReference>
<evidence type="ECO:0000259" key="6">
    <source>
        <dbReference type="Pfam" id="PF23339"/>
    </source>
</evidence>
<protein>
    <recommendedName>
        <fullName evidence="9">Protein PTHB1</fullName>
    </recommendedName>
</protein>
<name>A0A8K1C8Q3_PYTOL</name>
<dbReference type="AlphaFoldDB" id="A0A8K1C8Q3"/>
<dbReference type="InterPro" id="IPR055362">
    <property type="entry name" value="PTHB1_pf_dom"/>
</dbReference>
<feature type="domain" description="PTHB1 hairpin" evidence="5">
    <location>
        <begin position="689"/>
        <end position="791"/>
    </location>
</feature>
<accession>A0A8K1C8Q3</accession>
<feature type="domain" description="PTHB1 GAE" evidence="3">
    <location>
        <begin position="471"/>
        <end position="557"/>
    </location>
</feature>
<dbReference type="Pfam" id="PF23338">
    <property type="entry name" value="PTHB1_hp"/>
    <property type="match status" value="1"/>
</dbReference>
<dbReference type="PANTHER" id="PTHR20991">
    <property type="entry name" value="PARATHYROID HORMONE-RESPONSIVE B1 GENE"/>
    <property type="match status" value="1"/>
</dbReference>
<proteinExistence type="predicted"/>
<evidence type="ECO:0008006" key="9">
    <source>
        <dbReference type="Google" id="ProtNLM"/>
    </source>
</evidence>
<dbReference type="GO" id="GO:0034464">
    <property type="term" value="C:BBSome"/>
    <property type="evidence" value="ECO:0007669"/>
    <property type="project" value="InterPro"/>
</dbReference>
<feature type="region of interest" description="Disordered" evidence="1">
    <location>
        <begin position="444"/>
        <end position="464"/>
    </location>
</feature>
<evidence type="ECO:0000259" key="2">
    <source>
        <dbReference type="Pfam" id="PF14727"/>
    </source>
</evidence>
<evidence type="ECO:0000259" key="4">
    <source>
        <dbReference type="Pfam" id="PF23337"/>
    </source>
</evidence>
<comment type="caution">
    <text evidence="7">The sequence shown here is derived from an EMBL/GenBank/DDBJ whole genome shotgun (WGS) entry which is preliminary data.</text>
</comment>
<gene>
    <name evidence="7" type="ORF">Poli38472_010025</name>
</gene>
<dbReference type="Pfam" id="PF23339">
    <property type="entry name" value="PTHB1_CtH"/>
    <property type="match status" value="1"/>
</dbReference>
<evidence type="ECO:0000256" key="1">
    <source>
        <dbReference type="SAM" id="MobiDB-lite"/>
    </source>
</evidence>
<dbReference type="Proteomes" id="UP000794436">
    <property type="component" value="Unassembled WGS sequence"/>
</dbReference>
<evidence type="ECO:0000259" key="5">
    <source>
        <dbReference type="Pfam" id="PF23338"/>
    </source>
</evidence>
<feature type="domain" description="PTHB1 C-terminal helix bundle" evidence="6">
    <location>
        <begin position="794"/>
        <end position="879"/>
    </location>
</feature>
<dbReference type="Pfam" id="PF14727">
    <property type="entry name" value="PHTB1_N"/>
    <property type="match status" value="1"/>
</dbReference>
<dbReference type="GO" id="GO:0060271">
    <property type="term" value="P:cilium assembly"/>
    <property type="evidence" value="ECO:0007669"/>
    <property type="project" value="TreeGrafter"/>
</dbReference>
<keyword evidence="8" id="KW-1185">Reference proteome</keyword>
<feature type="domain" description="PTHB1 N-terminal" evidence="2">
    <location>
        <begin position="1"/>
        <end position="387"/>
    </location>
</feature>
<sequence>MSLFRVREWWTTKTEHVEEYSYGGLVVGNVDNDSSGLDKIVTGSLSGTLRMYYPTQNEFKIEHLLLEENIGHPILQLELGHFIPNQRVLALAVLHPRKISIFVVEGVGGSGMAASYFKLTLRYEHRLGIDGEHFTAFNMIYGPFGSPSTSTRGSERDHLCVQSLDGRLQFFEQDRFAFLQPLNNSFVPGPICYASGMDAIIAATSDLQIECYRYQVLASASLKQKKSALDSEEKSGSSSSASSKQLHCDWKLNLGETILEIRVGRFAVQENATSFDLLVLGEFTLFGIRSHGEIYLQKRLGFHPSTMCLYRRPLEASNNSSGNYDNVLVASHSKLWAVYKDKTLVWSAWAPNVPVALQVSTFGGVDGMIVSLDSDGALSVNYMGTDPPSSSVVAQDTKEINYEEMDEEHRQLLNVIRRAQGERRTEPKERVLVRAQVPSILDAMPDRGGDDFQRSRSAESAANSTTKGIQLTMRVFLTYTGSTQVSNVTLSILTPANIVASESSIVIDVIDGRSSTPLIIPIVLRPNGDVMPTSLEVVVSAAYTLESGQPRVSQCRVALPMAMACRLVPPVKSSTFKFTLETNQEPLELTSLFEEMFHQPFCTPEWAKQVVGGSGTNVMSFQYYNGVDATILVSKNAGRYRIQSNELEALWLVANELVGRLRRYFQERNAESKDTDGEQAAVEIFYQEPLPLADFFGTIDQHFALRKEKLELSAELNDRAQQFRVIQKRLLVRYKDRNPSAIHCLDVLLHGTYDQLINLSHRMEEVDTKLQNASNRLSCCVYLILLLIQFRFNLDEENARLLASYLSPNVSENEQGGAVDSQGWEERTDASMTELLRTLLAKQPANGQQKTDAMPSYDLSLSDDTKKLKKHITIVCDRLGKGATLLPSTSDQALPTDRKGEK</sequence>
<evidence type="ECO:0000313" key="7">
    <source>
        <dbReference type="EMBL" id="TMW58466.1"/>
    </source>
</evidence>
<dbReference type="InterPro" id="IPR026511">
    <property type="entry name" value="PTHB1"/>
</dbReference>
<dbReference type="InterPro" id="IPR028073">
    <property type="entry name" value="PHTB1_N_dom"/>
</dbReference>
<evidence type="ECO:0000259" key="3">
    <source>
        <dbReference type="Pfam" id="PF14728"/>
    </source>
</evidence>
<dbReference type="GO" id="GO:0016020">
    <property type="term" value="C:membrane"/>
    <property type="evidence" value="ECO:0007669"/>
    <property type="project" value="TreeGrafter"/>
</dbReference>
<feature type="compositionally biased region" description="Basic and acidic residues" evidence="1">
    <location>
        <begin position="444"/>
        <end position="457"/>
    </location>
</feature>
<organism evidence="7 8">
    <name type="scientific">Pythium oligandrum</name>
    <name type="common">Mycoparasitic fungus</name>
    <dbReference type="NCBI Taxonomy" id="41045"/>
    <lineage>
        <taxon>Eukaryota</taxon>
        <taxon>Sar</taxon>
        <taxon>Stramenopiles</taxon>
        <taxon>Oomycota</taxon>
        <taxon>Peronosporomycetes</taxon>
        <taxon>Pythiales</taxon>
        <taxon>Pythiaceae</taxon>
        <taxon>Pythium</taxon>
    </lineage>
</organism>
<dbReference type="PANTHER" id="PTHR20991:SF0">
    <property type="entry name" value="PROTEIN PTHB1"/>
    <property type="match status" value="1"/>
</dbReference>
<dbReference type="Pfam" id="PF23337">
    <property type="entry name" value="PTHB1_pf"/>
    <property type="match status" value="1"/>
</dbReference>
<dbReference type="EMBL" id="SPLM01000111">
    <property type="protein sequence ID" value="TMW58466.1"/>
    <property type="molecule type" value="Genomic_DNA"/>
</dbReference>
<evidence type="ECO:0000313" key="8">
    <source>
        <dbReference type="Proteomes" id="UP000794436"/>
    </source>
</evidence>
<reference evidence="7" key="1">
    <citation type="submission" date="2019-03" db="EMBL/GenBank/DDBJ databases">
        <title>Long read genome sequence of the mycoparasitic Pythium oligandrum ATCC 38472 isolated from sugarbeet rhizosphere.</title>
        <authorList>
            <person name="Gaulin E."/>
        </authorList>
    </citation>
    <scope>NUCLEOTIDE SEQUENCE</scope>
    <source>
        <strain evidence="7">ATCC 38472_TT</strain>
    </source>
</reference>
<dbReference type="OrthoDB" id="10262646at2759"/>